<protein>
    <submittedName>
        <fullName evidence="10">MFS transporter, SP family, major inositol transporter</fullName>
    </submittedName>
</protein>
<feature type="transmembrane region" description="Helical" evidence="8">
    <location>
        <begin position="171"/>
        <end position="190"/>
    </location>
</feature>
<dbReference type="InterPro" id="IPR005828">
    <property type="entry name" value="MFS_sugar_transport-like"/>
</dbReference>
<keyword evidence="5 8" id="KW-1133">Transmembrane helix</keyword>
<feature type="transmembrane region" description="Helical" evidence="8">
    <location>
        <begin position="108"/>
        <end position="129"/>
    </location>
</feature>
<dbReference type="Proteomes" id="UP000199065">
    <property type="component" value="Unassembled WGS sequence"/>
</dbReference>
<feature type="transmembrane region" description="Helical" evidence="8">
    <location>
        <begin position="17"/>
        <end position="42"/>
    </location>
</feature>
<evidence type="ECO:0000256" key="6">
    <source>
        <dbReference type="ARBA" id="ARBA00023136"/>
    </source>
</evidence>
<dbReference type="GO" id="GO:0005886">
    <property type="term" value="C:plasma membrane"/>
    <property type="evidence" value="ECO:0007669"/>
    <property type="project" value="UniProtKB-SubCell"/>
</dbReference>
<dbReference type="STRING" id="185761.SAMN05660282_00346"/>
<dbReference type="EMBL" id="FOPJ01000002">
    <property type="protein sequence ID" value="SFG24976.1"/>
    <property type="molecule type" value="Genomic_DNA"/>
</dbReference>
<sequence length="466" mass="49242">MNTQTLNQTERRYVNKIAFIAALGGLLFGYDTGVISGALLYITPEFGMDSTQAGFVTSMLLVGAAFGAVTGGRIADALGRRSTLIIGAIIFIVGAFWCAVAGTPGNLAAARTFLGVAVGAVSIVAPMYIAEMVPSVVRGRLVSLNTLMIVVGQLVAYLVNSALAHTGNWHLMLGMAAIPGIIFGLGMIFLPDTPAWYAKRGNTQRAQEVAALTGMSRHHREETAALAAETGPRKSEWAQLRSQRWLALAVVVAVCVGVIQQISGVNAVVYFAPTMMNKVGISTENSVYTAIVIGVVSVIACWVGLRIVDRVGRKRLLTIGLIGNISSLGLLAIVFHLAHGSTAMAMLALGLMALFIAFQQSAVSLTTWLLMSELVPLPVRGVGMGIAGLALWVANWAVAQFFLPLVDAITGSGAFAVFAVLGVLSLVFVRIFVPETTGRSLEEVGEEMRRRFGGEKIRPDALPQGA</sequence>
<dbReference type="NCBIfam" id="TIGR00879">
    <property type="entry name" value="SP"/>
    <property type="match status" value="1"/>
</dbReference>
<dbReference type="PRINTS" id="PR00171">
    <property type="entry name" value="SUGRTRNSPORT"/>
</dbReference>
<comment type="subcellular location">
    <subcellularLocation>
        <location evidence="1">Cell membrane</location>
        <topology evidence="1">Multi-pass membrane protein</topology>
    </subcellularLocation>
</comment>
<dbReference type="Pfam" id="PF00083">
    <property type="entry name" value="Sugar_tr"/>
    <property type="match status" value="1"/>
</dbReference>
<proteinExistence type="inferred from homology"/>
<dbReference type="GO" id="GO:0022857">
    <property type="term" value="F:transmembrane transporter activity"/>
    <property type="evidence" value="ECO:0007669"/>
    <property type="project" value="InterPro"/>
</dbReference>
<dbReference type="InterPro" id="IPR036259">
    <property type="entry name" value="MFS_trans_sf"/>
</dbReference>
<feature type="transmembrane region" description="Helical" evidence="8">
    <location>
        <begin position="141"/>
        <end position="159"/>
    </location>
</feature>
<evidence type="ECO:0000256" key="7">
    <source>
        <dbReference type="RuleBase" id="RU003346"/>
    </source>
</evidence>
<feature type="transmembrane region" description="Helical" evidence="8">
    <location>
        <begin position="409"/>
        <end position="433"/>
    </location>
</feature>
<keyword evidence="4 8" id="KW-0812">Transmembrane</keyword>
<evidence type="ECO:0000256" key="2">
    <source>
        <dbReference type="ARBA" id="ARBA00010992"/>
    </source>
</evidence>
<feature type="transmembrane region" description="Helical" evidence="8">
    <location>
        <begin position="317"/>
        <end position="338"/>
    </location>
</feature>
<feature type="transmembrane region" description="Helical" evidence="8">
    <location>
        <begin position="344"/>
        <end position="370"/>
    </location>
</feature>
<dbReference type="Gene3D" id="1.20.1250.20">
    <property type="entry name" value="MFS general substrate transporter like domains"/>
    <property type="match status" value="1"/>
</dbReference>
<dbReference type="AlphaFoldDB" id="A0A1I2QGV8"/>
<keyword evidence="3 7" id="KW-0813">Transport</keyword>
<evidence type="ECO:0000256" key="5">
    <source>
        <dbReference type="ARBA" id="ARBA00022989"/>
    </source>
</evidence>
<organism evidence="10 11">
    <name type="scientific">Corynebacterium spheniscorum</name>
    <dbReference type="NCBI Taxonomy" id="185761"/>
    <lineage>
        <taxon>Bacteria</taxon>
        <taxon>Bacillati</taxon>
        <taxon>Actinomycetota</taxon>
        <taxon>Actinomycetes</taxon>
        <taxon>Mycobacteriales</taxon>
        <taxon>Corynebacteriaceae</taxon>
        <taxon>Corynebacterium</taxon>
    </lineage>
</organism>
<dbReference type="RefSeq" id="WP_177180015.1">
    <property type="nucleotide sequence ID" value="NZ_FOPJ01000002.1"/>
</dbReference>
<gene>
    <name evidence="10" type="ORF">SAMN05660282_00346</name>
</gene>
<dbReference type="InterPro" id="IPR050814">
    <property type="entry name" value="Myo-inositol_Transporter"/>
</dbReference>
<dbReference type="PROSITE" id="PS00216">
    <property type="entry name" value="SUGAR_TRANSPORT_1"/>
    <property type="match status" value="2"/>
</dbReference>
<dbReference type="PANTHER" id="PTHR48020">
    <property type="entry name" value="PROTON MYO-INOSITOL COTRANSPORTER"/>
    <property type="match status" value="1"/>
</dbReference>
<dbReference type="InterPro" id="IPR005829">
    <property type="entry name" value="Sugar_transporter_CS"/>
</dbReference>
<feature type="transmembrane region" description="Helical" evidence="8">
    <location>
        <begin position="84"/>
        <end position="102"/>
    </location>
</feature>
<dbReference type="SUPFAM" id="SSF103473">
    <property type="entry name" value="MFS general substrate transporter"/>
    <property type="match status" value="1"/>
</dbReference>
<evidence type="ECO:0000256" key="4">
    <source>
        <dbReference type="ARBA" id="ARBA00022692"/>
    </source>
</evidence>
<evidence type="ECO:0000256" key="8">
    <source>
        <dbReference type="SAM" id="Phobius"/>
    </source>
</evidence>
<evidence type="ECO:0000313" key="10">
    <source>
        <dbReference type="EMBL" id="SFG24976.1"/>
    </source>
</evidence>
<evidence type="ECO:0000313" key="11">
    <source>
        <dbReference type="Proteomes" id="UP000199065"/>
    </source>
</evidence>
<comment type="similarity">
    <text evidence="2 7">Belongs to the major facilitator superfamily. Sugar transporter (TC 2.A.1.1) family.</text>
</comment>
<evidence type="ECO:0000259" key="9">
    <source>
        <dbReference type="PROSITE" id="PS50850"/>
    </source>
</evidence>
<dbReference type="PROSITE" id="PS50850">
    <property type="entry name" value="MFS"/>
    <property type="match status" value="1"/>
</dbReference>
<name>A0A1I2QGV8_9CORY</name>
<feature type="transmembrane region" description="Helical" evidence="8">
    <location>
        <begin position="245"/>
        <end position="272"/>
    </location>
</feature>
<dbReference type="PANTHER" id="PTHR48020:SF12">
    <property type="entry name" value="PROTON MYO-INOSITOL COTRANSPORTER"/>
    <property type="match status" value="1"/>
</dbReference>
<evidence type="ECO:0000256" key="1">
    <source>
        <dbReference type="ARBA" id="ARBA00004651"/>
    </source>
</evidence>
<feature type="transmembrane region" description="Helical" evidence="8">
    <location>
        <begin position="54"/>
        <end position="72"/>
    </location>
</feature>
<feature type="transmembrane region" description="Helical" evidence="8">
    <location>
        <begin position="287"/>
        <end position="305"/>
    </location>
</feature>
<dbReference type="InterPro" id="IPR003663">
    <property type="entry name" value="Sugar/inositol_transpt"/>
</dbReference>
<dbReference type="PROSITE" id="PS00217">
    <property type="entry name" value="SUGAR_TRANSPORT_2"/>
    <property type="match status" value="1"/>
</dbReference>
<reference evidence="10 11" key="1">
    <citation type="submission" date="2016-10" db="EMBL/GenBank/DDBJ databases">
        <authorList>
            <person name="de Groot N.N."/>
        </authorList>
    </citation>
    <scope>NUCLEOTIDE SEQUENCE [LARGE SCALE GENOMIC DNA]</scope>
    <source>
        <strain>J11</strain>
        <strain evidence="11">PG 39</strain>
    </source>
</reference>
<keyword evidence="6 8" id="KW-0472">Membrane</keyword>
<feature type="transmembrane region" description="Helical" evidence="8">
    <location>
        <begin position="382"/>
        <end position="403"/>
    </location>
</feature>
<accession>A0A1I2QGV8</accession>
<dbReference type="InterPro" id="IPR020846">
    <property type="entry name" value="MFS_dom"/>
</dbReference>
<evidence type="ECO:0000256" key="3">
    <source>
        <dbReference type="ARBA" id="ARBA00022448"/>
    </source>
</evidence>
<feature type="domain" description="Major facilitator superfamily (MFS) profile" evidence="9">
    <location>
        <begin position="17"/>
        <end position="437"/>
    </location>
</feature>
<keyword evidence="11" id="KW-1185">Reference proteome</keyword>